<dbReference type="AlphaFoldDB" id="A0A1D2VPR1"/>
<accession>A0A1D2VPR1</accession>
<reference evidence="4" key="1">
    <citation type="submission" date="2016-05" db="EMBL/GenBank/DDBJ databases">
        <title>Comparative genomics of biotechnologically important yeasts.</title>
        <authorList>
            <consortium name="DOE Joint Genome Institute"/>
            <person name="Riley R."/>
            <person name="Haridas S."/>
            <person name="Wolfe K.H."/>
            <person name="Lopes M.R."/>
            <person name="Hittinger C.T."/>
            <person name="Goker M."/>
            <person name="Salamov A."/>
            <person name="Wisecaver J."/>
            <person name="Long T.M."/>
            <person name="Aerts A.L."/>
            <person name="Barry K."/>
            <person name="Choi C."/>
            <person name="Clum A."/>
            <person name="Coughlan A.Y."/>
            <person name="Deshpande S."/>
            <person name="Douglass A.P."/>
            <person name="Hanson S.J."/>
            <person name="Klenk H.-P."/>
            <person name="Labutti K."/>
            <person name="Lapidus A."/>
            <person name="Lindquist E."/>
            <person name="Lipzen A."/>
            <person name="Meier-Kolthoff J.P."/>
            <person name="Ohm R.A."/>
            <person name="Otillar R.P."/>
            <person name="Pangilinan J."/>
            <person name="Peng Y."/>
            <person name="Rokas A."/>
            <person name="Rosa C.A."/>
            <person name="Scheuner C."/>
            <person name="Sibirny A.A."/>
            <person name="Slot J.C."/>
            <person name="Stielow J.B."/>
            <person name="Sun H."/>
            <person name="Kurtzman C.P."/>
            <person name="Blackwell M."/>
            <person name="Grigoriev I.V."/>
            <person name="Jeffries T.W."/>
        </authorList>
    </citation>
    <scope>NUCLEOTIDE SEQUENCE [LARGE SCALE GENOMIC DNA]</scope>
    <source>
        <strain evidence="4">DSM 1968</strain>
    </source>
</reference>
<gene>
    <name evidence="3" type="ORF">ASCRUDRAFT_78661</name>
</gene>
<feature type="region of interest" description="Disordered" evidence="2">
    <location>
        <begin position="713"/>
        <end position="737"/>
    </location>
</feature>
<keyword evidence="4" id="KW-1185">Reference proteome</keyword>
<organism evidence="3 4">
    <name type="scientific">Ascoidea rubescens DSM 1968</name>
    <dbReference type="NCBI Taxonomy" id="1344418"/>
    <lineage>
        <taxon>Eukaryota</taxon>
        <taxon>Fungi</taxon>
        <taxon>Dikarya</taxon>
        <taxon>Ascomycota</taxon>
        <taxon>Saccharomycotina</taxon>
        <taxon>Saccharomycetes</taxon>
        <taxon>Ascoideaceae</taxon>
        <taxon>Ascoidea</taxon>
    </lineage>
</organism>
<dbReference type="GeneID" id="30967909"/>
<evidence type="ECO:0000256" key="2">
    <source>
        <dbReference type="SAM" id="MobiDB-lite"/>
    </source>
</evidence>
<feature type="region of interest" description="Disordered" evidence="2">
    <location>
        <begin position="348"/>
        <end position="370"/>
    </location>
</feature>
<evidence type="ECO:0000256" key="1">
    <source>
        <dbReference type="SAM" id="Coils"/>
    </source>
</evidence>
<sequence length="896" mass="103674">MPSRNTEPYVLYSHRKASSMISESHFKSYNSDDDELDCFNPELLQVKKKPYFAVNENDQSFVNQKRKLSKSIMRSRSRSNSSLSYTHFSHSISTIESESQLLTLLKNDLIKLEKLYTDELVKTSQYSYEQENLEKELLNKEKALLNQSTQIQNISRLKRDLEKKLKLELELHENDYSNWLDEKYNYELKIKNLQNKIKEDEFLIQELSSSNFNLNPKLNLKYENKLLLEDNSFNSLNDSFNKSLTKSLNNSFNSTQNDMSFENDNSNFYNISSSNNDLDLDNNNNNNNNNNNIKLTVLKTKLNSLNQSLQAEKNNVKLLKDNLKFKNIENKKLNEKNVILKQNLSNLNNLNNSNSNSNSNSNNKQNLNVDDYLNDLDSKSIISYSNSVLSKLDDEINNNDNETDNDNDNIISKNEKIKKIISNDNNNDKAISNYFANSLDYELKNLKLYDASSLMSETVSQQISDIEKQYKLQTQQLLNTQFQLKSLKNENRQLYLLLNQLLNHSQNQTNVTNNIININNNVINQNNSLNLSLNLNPKNSNSELEKQIADQSKKFLAERKILRIQSNQVFNSLDKPYIKRALSSNINSVYSMDDKSSGLKNKISINKENIENTQNTQSTDNHDLSTDTIKTIEELKTPKIRRTSFVTNNSKTLSTTKTSRINLIGTMIIPCGPIVRENDNNYKKVSEPRKSLVRRNKGKNYSIPVLNIQKTRKSISKSRNRKKRKYNNGESDDEQDNESSIFFFKDTLNQKKPINVNPIKINPENYRSTIDDIKLNIDIKKTSSDLNVIDSDDEFDISNISASTNFNNSINDSNLSMATLTLDNIRKRDKSIIFAPIEEINKTIFKNFKFKFFKSCKIHLFNCNCDEQLKKNPAKLLLRNVALHRGDVSYMDLNVD</sequence>
<evidence type="ECO:0000313" key="4">
    <source>
        <dbReference type="Proteomes" id="UP000095038"/>
    </source>
</evidence>
<dbReference type="EMBL" id="KV454475">
    <property type="protein sequence ID" value="ODV63598.1"/>
    <property type="molecule type" value="Genomic_DNA"/>
</dbReference>
<keyword evidence="1" id="KW-0175">Coiled coil</keyword>
<feature type="compositionally biased region" description="Basic residues" evidence="2">
    <location>
        <begin position="713"/>
        <end position="726"/>
    </location>
</feature>
<dbReference type="InParanoid" id="A0A1D2VPR1"/>
<evidence type="ECO:0000313" key="3">
    <source>
        <dbReference type="EMBL" id="ODV63598.1"/>
    </source>
</evidence>
<dbReference type="Proteomes" id="UP000095038">
    <property type="component" value="Unassembled WGS sequence"/>
</dbReference>
<dbReference type="RefSeq" id="XP_020049905.1">
    <property type="nucleotide sequence ID" value="XM_020194273.1"/>
</dbReference>
<feature type="coiled-coil region" evidence="1">
    <location>
        <begin position="128"/>
        <end position="210"/>
    </location>
</feature>
<proteinExistence type="predicted"/>
<protein>
    <submittedName>
        <fullName evidence="3">Uncharacterized protein</fullName>
    </submittedName>
</protein>
<name>A0A1D2VPR1_9ASCO</name>
<dbReference type="STRING" id="1344418.A0A1D2VPR1"/>